<proteinExistence type="predicted"/>
<dbReference type="SUPFAM" id="SSF109640">
    <property type="entry name" value="KRAB domain (Kruppel-associated box)"/>
    <property type="match status" value="1"/>
</dbReference>
<dbReference type="GO" id="GO:0006355">
    <property type="term" value="P:regulation of DNA-templated transcription"/>
    <property type="evidence" value="ECO:0007669"/>
    <property type="project" value="InterPro"/>
</dbReference>
<dbReference type="InterPro" id="IPR036051">
    <property type="entry name" value="KRAB_dom_sf"/>
</dbReference>
<accession>A0A8C6ZAR0</accession>
<dbReference type="Ensembl" id="ENSNPET00000013071.1">
    <property type="protein sequence ID" value="ENSNPEP00000012758.1"/>
    <property type="gene ID" value="ENSNPEG00000009529.1"/>
</dbReference>
<reference evidence="3" key="2">
    <citation type="submission" date="2025-09" db="UniProtKB">
        <authorList>
            <consortium name="Ensembl"/>
        </authorList>
    </citation>
    <scope>IDENTIFICATION</scope>
</reference>
<dbReference type="CDD" id="cd07765">
    <property type="entry name" value="KRAB_A-box"/>
    <property type="match status" value="1"/>
</dbReference>
<dbReference type="AlphaFoldDB" id="A0A8C6ZAR0"/>
<reference evidence="3" key="1">
    <citation type="submission" date="2025-08" db="UniProtKB">
        <authorList>
            <consortium name="Ensembl"/>
        </authorList>
    </citation>
    <scope>IDENTIFICATION</scope>
</reference>
<feature type="domain" description="KRAB" evidence="2">
    <location>
        <begin position="57"/>
        <end position="115"/>
    </location>
</feature>
<dbReference type="SMART" id="SM00349">
    <property type="entry name" value="KRAB"/>
    <property type="match status" value="1"/>
</dbReference>
<name>A0A8C6ZAR0_NOTPE</name>
<evidence type="ECO:0000313" key="3">
    <source>
        <dbReference type="Ensembl" id="ENSNPEP00000012758.1"/>
    </source>
</evidence>
<dbReference type="Proteomes" id="UP000694420">
    <property type="component" value="Unplaced"/>
</dbReference>
<evidence type="ECO:0000259" key="2">
    <source>
        <dbReference type="SMART" id="SM00349"/>
    </source>
</evidence>
<keyword evidence="4" id="KW-1185">Reference proteome</keyword>
<dbReference type="Gene3D" id="6.10.140.140">
    <property type="match status" value="1"/>
</dbReference>
<organism evidence="3 4">
    <name type="scientific">Nothoprocta perdicaria</name>
    <name type="common">Chilean tinamou</name>
    <name type="synonym">Crypturus perdicarius</name>
    <dbReference type="NCBI Taxonomy" id="30464"/>
    <lineage>
        <taxon>Eukaryota</taxon>
        <taxon>Metazoa</taxon>
        <taxon>Chordata</taxon>
        <taxon>Craniata</taxon>
        <taxon>Vertebrata</taxon>
        <taxon>Euteleostomi</taxon>
        <taxon>Archelosauria</taxon>
        <taxon>Archosauria</taxon>
        <taxon>Dinosauria</taxon>
        <taxon>Saurischia</taxon>
        <taxon>Theropoda</taxon>
        <taxon>Coelurosauria</taxon>
        <taxon>Aves</taxon>
        <taxon>Palaeognathae</taxon>
        <taxon>Tinamiformes</taxon>
        <taxon>Tinamidae</taxon>
        <taxon>Nothoprocta</taxon>
    </lineage>
</organism>
<sequence>MPPPVFRRRNAAHNHYRAPTARARPGRKGLPGGGVCAPRVGLGVPGLRKTGRTGSLDVAVTFCPEEWRRLRHWQKELYWHVTRDIYELVTSLGKGRGVPCLPAGCPHQEGEQPRSLPCIFPQTRGF</sequence>
<dbReference type="Pfam" id="PF01352">
    <property type="entry name" value="KRAB"/>
    <property type="match status" value="1"/>
</dbReference>
<evidence type="ECO:0000313" key="4">
    <source>
        <dbReference type="Proteomes" id="UP000694420"/>
    </source>
</evidence>
<feature type="region of interest" description="Disordered" evidence="1">
    <location>
        <begin position="9"/>
        <end position="34"/>
    </location>
</feature>
<dbReference type="InterPro" id="IPR001909">
    <property type="entry name" value="KRAB"/>
</dbReference>
<protein>
    <recommendedName>
        <fullName evidence="2">KRAB domain-containing protein</fullName>
    </recommendedName>
</protein>
<evidence type="ECO:0000256" key="1">
    <source>
        <dbReference type="SAM" id="MobiDB-lite"/>
    </source>
</evidence>